<accession>A0A1F7JNZ1</accession>
<feature type="transmembrane region" description="Helical" evidence="1">
    <location>
        <begin position="17"/>
        <end position="36"/>
    </location>
</feature>
<gene>
    <name evidence="2" type="ORF">A3J15_01320</name>
</gene>
<keyword evidence="1" id="KW-1133">Transmembrane helix</keyword>
<dbReference type="EMBL" id="MGAY01000006">
    <property type="protein sequence ID" value="OGK57313.1"/>
    <property type="molecule type" value="Genomic_DNA"/>
</dbReference>
<keyword evidence="1" id="KW-0812">Transmembrane</keyword>
<evidence type="ECO:0000313" key="2">
    <source>
        <dbReference type="EMBL" id="OGK57313.1"/>
    </source>
</evidence>
<name>A0A1F7JNZ1_9BACT</name>
<evidence type="ECO:0000256" key="1">
    <source>
        <dbReference type="SAM" id="Phobius"/>
    </source>
</evidence>
<reference evidence="2 3" key="1">
    <citation type="journal article" date="2016" name="Nat. Commun.">
        <title>Thousands of microbial genomes shed light on interconnected biogeochemical processes in an aquifer system.</title>
        <authorList>
            <person name="Anantharaman K."/>
            <person name="Brown C.T."/>
            <person name="Hug L.A."/>
            <person name="Sharon I."/>
            <person name="Castelle C.J."/>
            <person name="Probst A.J."/>
            <person name="Thomas B.C."/>
            <person name="Singh A."/>
            <person name="Wilkins M.J."/>
            <person name="Karaoz U."/>
            <person name="Brodie E.L."/>
            <person name="Williams K.H."/>
            <person name="Hubbard S.S."/>
            <person name="Banfield J.F."/>
        </authorList>
    </citation>
    <scope>NUCLEOTIDE SEQUENCE [LARGE SCALE GENOMIC DNA]</scope>
</reference>
<keyword evidence="1" id="KW-0472">Membrane</keyword>
<dbReference type="Proteomes" id="UP000176376">
    <property type="component" value="Unassembled WGS sequence"/>
</dbReference>
<sequence>MEHQIDKLFRRQHRAKLAIFAVVGLLVVLTLAVVVMTKNTDQALTFFISAAEPGVCRVSMSGVNSCNFGEGRGIRLYNATCPTRGGRTQSTAYFTPQSIQAGTSVCQSQEWFMSKLSVKDSPWYSCCTNWEAIGGQKQENVVKPTPDSNCNTGLIEGSFKLIKNAGSTCYTSYEYQCYNKKYELGKPDVVQIPLRSDGSCMPWAGFKNEADKICKKQYPCFNKTKPIKPDMPIVTTTLQLACNQKCSSGTETMSNLLYGTADSVCPSGYKCVDVNKNCPLGQYCPNVIDYRCRAESCLSDSNCSCGLAKTIPMVTITDLRPEKKSPVCGLVAAKGVSVTKQCGGPSICNINDKTCLDTQRFRYVNFYCTDGGMILKKYSLGETSSCKDRATWTQYAKDLCNDYMKCPQVVEAISDKCTQSCSCDPSSTCAQICSGACQTINNNYYCCVD</sequence>
<proteinExistence type="predicted"/>
<evidence type="ECO:0000313" key="3">
    <source>
        <dbReference type="Proteomes" id="UP000176376"/>
    </source>
</evidence>
<comment type="caution">
    <text evidence="2">The sequence shown here is derived from an EMBL/GenBank/DDBJ whole genome shotgun (WGS) entry which is preliminary data.</text>
</comment>
<dbReference type="STRING" id="1802074.A3J15_01320"/>
<organism evidence="2 3">
    <name type="scientific">Candidatus Roizmanbacteria bacterium RIFCSPLOWO2_02_FULL_38_10</name>
    <dbReference type="NCBI Taxonomy" id="1802074"/>
    <lineage>
        <taxon>Bacteria</taxon>
        <taxon>Candidatus Roizmaniibacteriota</taxon>
    </lineage>
</organism>
<dbReference type="AlphaFoldDB" id="A0A1F7JNZ1"/>
<protein>
    <submittedName>
        <fullName evidence="2">Uncharacterized protein</fullName>
    </submittedName>
</protein>